<dbReference type="EMBL" id="KZ150079">
    <property type="protein sequence ID" value="PZC73898.1"/>
    <property type="molecule type" value="Genomic_DNA"/>
</dbReference>
<keyword evidence="1" id="KW-0175">Coiled coil</keyword>
<feature type="region of interest" description="Disordered" evidence="2">
    <location>
        <begin position="376"/>
        <end position="420"/>
    </location>
</feature>
<evidence type="ECO:0000313" key="4">
    <source>
        <dbReference type="EMBL" id="PZC73898.1"/>
    </source>
</evidence>
<evidence type="ECO:0000313" key="5">
    <source>
        <dbReference type="Proteomes" id="UP000249218"/>
    </source>
</evidence>
<reference evidence="4 5" key="1">
    <citation type="journal article" date="2017" name="BMC Biol.">
        <title>Genomic innovations, transcriptional plasticity and gene loss underlying the evolution and divergence of two highly polyphagous and invasive Helicoverpa pest species.</title>
        <authorList>
            <person name="Pearce S.L."/>
            <person name="Clarke D.F."/>
            <person name="East P.D."/>
            <person name="Elfekih S."/>
            <person name="Gordon K.H."/>
            <person name="Jermiin L.S."/>
            <person name="McGaughran A."/>
            <person name="Oakeshott J.G."/>
            <person name="Papanikolaou A."/>
            <person name="Perera O.P."/>
            <person name="Rane R.V."/>
            <person name="Richards S."/>
            <person name="Tay W.T."/>
            <person name="Walsh T.K."/>
            <person name="Anderson A."/>
            <person name="Anderson C.J."/>
            <person name="Asgari S."/>
            <person name="Board P.G."/>
            <person name="Bretschneider A."/>
            <person name="Campbell P.M."/>
            <person name="Chertemps T."/>
            <person name="Christeller J.T."/>
            <person name="Coppin C.W."/>
            <person name="Downes S.J."/>
            <person name="Duan G."/>
            <person name="Farnsworth C.A."/>
            <person name="Good R.T."/>
            <person name="Han L.B."/>
            <person name="Han Y.C."/>
            <person name="Hatje K."/>
            <person name="Horne I."/>
            <person name="Huang Y.P."/>
            <person name="Hughes D.S."/>
            <person name="Jacquin-Joly E."/>
            <person name="James W."/>
            <person name="Jhangiani S."/>
            <person name="Kollmar M."/>
            <person name="Kuwar S.S."/>
            <person name="Li S."/>
            <person name="Liu N.Y."/>
            <person name="Maibeche M.T."/>
            <person name="Miller J.R."/>
            <person name="Montagne N."/>
            <person name="Perry T."/>
            <person name="Qu J."/>
            <person name="Song S.V."/>
            <person name="Sutton G.G."/>
            <person name="Vogel H."/>
            <person name="Walenz B.P."/>
            <person name="Xu W."/>
            <person name="Zhang H.J."/>
            <person name="Zou Z."/>
            <person name="Batterham P."/>
            <person name="Edwards O.R."/>
            <person name="Feyereisen R."/>
            <person name="Gibbs R.A."/>
            <person name="Heckel D.G."/>
            <person name="McGrath A."/>
            <person name="Robin C."/>
            <person name="Scherer S.E."/>
            <person name="Worley K.C."/>
            <person name="Wu Y.D."/>
        </authorList>
    </citation>
    <scope>NUCLEOTIDE SEQUENCE [LARGE SCALE GENOMIC DNA]</scope>
    <source>
        <strain evidence="4">Harm_GR_Male_#8</strain>
        <tissue evidence="4">Whole organism</tissue>
    </source>
</reference>
<feature type="coiled-coil region" evidence="1">
    <location>
        <begin position="252"/>
        <end position="279"/>
    </location>
</feature>
<keyword evidence="3" id="KW-0732">Signal</keyword>
<gene>
    <name evidence="4" type="primary">HaOG208666</name>
    <name evidence="4" type="ORF">B5X24_HaOG208666</name>
</gene>
<keyword evidence="5" id="KW-1185">Reference proteome</keyword>
<protein>
    <submittedName>
        <fullName evidence="4">Uncharacterized protein</fullName>
    </submittedName>
</protein>
<organism evidence="4 5">
    <name type="scientific">Helicoverpa armigera</name>
    <name type="common">Cotton bollworm</name>
    <name type="synonym">Heliothis armigera</name>
    <dbReference type="NCBI Taxonomy" id="29058"/>
    <lineage>
        <taxon>Eukaryota</taxon>
        <taxon>Metazoa</taxon>
        <taxon>Ecdysozoa</taxon>
        <taxon>Arthropoda</taxon>
        <taxon>Hexapoda</taxon>
        <taxon>Insecta</taxon>
        <taxon>Pterygota</taxon>
        <taxon>Neoptera</taxon>
        <taxon>Endopterygota</taxon>
        <taxon>Lepidoptera</taxon>
        <taxon>Glossata</taxon>
        <taxon>Ditrysia</taxon>
        <taxon>Noctuoidea</taxon>
        <taxon>Noctuidae</taxon>
        <taxon>Heliothinae</taxon>
        <taxon>Helicoverpa</taxon>
    </lineage>
</organism>
<evidence type="ECO:0000256" key="3">
    <source>
        <dbReference type="SAM" id="SignalP"/>
    </source>
</evidence>
<feature type="signal peptide" evidence="3">
    <location>
        <begin position="1"/>
        <end position="16"/>
    </location>
</feature>
<sequence length="466" mass="50707">MKVLIAVVFAIGSVSALGSGPYLPSGWRPSGPSFYLPSEVAKPADSPLKENLLQETEASGSDALREYGPPKLEVVQYSVNQGLPDVATEQTFFVQSLATQELQSAVQEAVQVEANTEQAAALVEEVSSTTEAQSAKISAQEQATEVLSEAQPTLEANPLDVAAEIVEQTSEAIQVDEATEALVQEEIAAPTAAAAQEDSEVSTSVAQEEVVVPTALVVEAVEEVVPTAALVQEEVVPTVVEQLVVEKVAAGVNNIAEALVNLEKEVKAAEALESAVEIKQEISGSVQQAPEGFLEYGPPGFREYGPPKPEDIARSAAVEVAPTSAFENNEVRRRRFSPKLKFSHVDVEAYELFRYNPKNLQPYAWKYVYQHRKKDEAQSKEDHNEYGCIPESNEKIRPDRTLPPRDGGEEYTHGEKRVSSHNTRIPEFKHVPTSAGMKVFYGRPLPGHIIVLPNVNNVFDYHAKPV</sequence>
<dbReference type="AlphaFoldDB" id="A0A2W1BGH0"/>
<evidence type="ECO:0000256" key="2">
    <source>
        <dbReference type="SAM" id="MobiDB-lite"/>
    </source>
</evidence>
<dbReference type="OrthoDB" id="7394351at2759"/>
<evidence type="ECO:0000256" key="1">
    <source>
        <dbReference type="SAM" id="Coils"/>
    </source>
</evidence>
<feature type="compositionally biased region" description="Basic and acidic residues" evidence="2">
    <location>
        <begin position="376"/>
        <end position="385"/>
    </location>
</feature>
<proteinExistence type="predicted"/>
<accession>A0A2W1BGH0</accession>
<feature type="compositionally biased region" description="Basic and acidic residues" evidence="2">
    <location>
        <begin position="392"/>
        <end position="420"/>
    </location>
</feature>
<dbReference type="Proteomes" id="UP000249218">
    <property type="component" value="Unassembled WGS sequence"/>
</dbReference>
<feature type="chain" id="PRO_5016147275" evidence="3">
    <location>
        <begin position="17"/>
        <end position="466"/>
    </location>
</feature>
<name>A0A2W1BGH0_HELAM</name>